<evidence type="ECO:0000313" key="3">
    <source>
        <dbReference type="EMBL" id="GJT23991.1"/>
    </source>
</evidence>
<gene>
    <name evidence="3" type="ORF">Tco_0893928</name>
</gene>
<evidence type="ECO:0000256" key="1">
    <source>
        <dbReference type="SAM" id="Coils"/>
    </source>
</evidence>
<reference evidence="3" key="1">
    <citation type="journal article" date="2022" name="Int. J. Mol. Sci.">
        <title>Draft Genome of Tanacetum Coccineum: Genomic Comparison of Closely Related Tanacetum-Family Plants.</title>
        <authorList>
            <person name="Yamashiro T."/>
            <person name="Shiraishi A."/>
            <person name="Nakayama K."/>
            <person name="Satake H."/>
        </authorList>
    </citation>
    <scope>NUCLEOTIDE SEQUENCE</scope>
</reference>
<feature type="coiled-coil region" evidence="1">
    <location>
        <begin position="581"/>
        <end position="615"/>
    </location>
</feature>
<protein>
    <recommendedName>
        <fullName evidence="5">Synaptobrevin, longin-like domain protein</fullName>
    </recommendedName>
</protein>
<dbReference type="EMBL" id="BQNB010014099">
    <property type="protein sequence ID" value="GJT23991.1"/>
    <property type="molecule type" value="Genomic_DNA"/>
</dbReference>
<dbReference type="CDD" id="cd22249">
    <property type="entry name" value="UDM1_RNF168_RNF169-like"/>
    <property type="match status" value="1"/>
</dbReference>
<feature type="compositionally biased region" description="Polar residues" evidence="2">
    <location>
        <begin position="456"/>
        <end position="479"/>
    </location>
</feature>
<feature type="region of interest" description="Disordered" evidence="2">
    <location>
        <begin position="412"/>
        <end position="433"/>
    </location>
</feature>
<feature type="region of interest" description="Disordered" evidence="2">
    <location>
        <begin position="449"/>
        <end position="502"/>
    </location>
</feature>
<evidence type="ECO:0008006" key="5">
    <source>
        <dbReference type="Google" id="ProtNLM"/>
    </source>
</evidence>
<feature type="compositionally biased region" description="Acidic residues" evidence="2">
    <location>
        <begin position="280"/>
        <end position="294"/>
    </location>
</feature>
<comment type="caution">
    <text evidence="3">The sequence shown here is derived from an EMBL/GenBank/DDBJ whole genome shotgun (WGS) entry which is preliminary data.</text>
</comment>
<sequence length="641" mass="69918">MLDFLRGTSLRYAISHDPFIYDSLVKQFWRTASLRLAELGPPAIVATIDGAQYTISEASVRSNLQLADEGGLSNLPDPEIYAGLTHIGYQTEGHLTFWKNRFSPQWRFLVHTIIHCISSKSGGWDQFGSAIATALICLSSGRVYNFSRLIFEGMVNNLSSKKKFLMYPRFLQMILGIQTANTTQYPAHKMTKKVFANMKMRFVGAHMPLLPAMLAGAAEDQGERPAEPADQPPIPAPIPSPVNVPNPPIIAPTTTSPPRKGTNIPPSDHDQPSSSRLNEPDEEPLTSTFVEDETAGGSFHESPPRSHEATPSAGQPSGVAEDPLTLTALSSLVSKFMQKTTSLESELKDTKKTLGTAIITLVGRVKKLEGALKKRKRKPIISDSDDDAERVEKEIDMDSLLALANASLAEQQSSFITPSKDNDSGESQEQDISPSTLAAAHILSQTKLHAERVAKSPTQVSSRSVKTYTRASKGSASEDTSSRMDFSPNAVTPGGLTHSSANQDIPADIFVTPSNMPISTGSGTIPAGMSVPTGSSIFLAGSEQVSPVSTSVDKGKAKLVDEPTPTQERTFKQLEDERLGWKAAERLHAQEQAELERQQEELLRQDELLARQLDQDFDILAQQMKRQQEVQAAAMHYTEDD</sequence>
<dbReference type="Proteomes" id="UP001151760">
    <property type="component" value="Unassembled WGS sequence"/>
</dbReference>
<evidence type="ECO:0000313" key="4">
    <source>
        <dbReference type="Proteomes" id="UP001151760"/>
    </source>
</evidence>
<organism evidence="3 4">
    <name type="scientific">Tanacetum coccineum</name>
    <dbReference type="NCBI Taxonomy" id="301880"/>
    <lineage>
        <taxon>Eukaryota</taxon>
        <taxon>Viridiplantae</taxon>
        <taxon>Streptophyta</taxon>
        <taxon>Embryophyta</taxon>
        <taxon>Tracheophyta</taxon>
        <taxon>Spermatophyta</taxon>
        <taxon>Magnoliopsida</taxon>
        <taxon>eudicotyledons</taxon>
        <taxon>Gunneridae</taxon>
        <taxon>Pentapetalae</taxon>
        <taxon>asterids</taxon>
        <taxon>campanulids</taxon>
        <taxon>Asterales</taxon>
        <taxon>Asteraceae</taxon>
        <taxon>Asteroideae</taxon>
        <taxon>Anthemideae</taxon>
        <taxon>Anthemidinae</taxon>
        <taxon>Tanacetum</taxon>
    </lineage>
</organism>
<keyword evidence="4" id="KW-1185">Reference proteome</keyword>
<feature type="region of interest" description="Disordered" evidence="2">
    <location>
        <begin position="218"/>
        <end position="323"/>
    </location>
</feature>
<accession>A0ABQ5CA90</accession>
<keyword evidence="1" id="KW-0175">Coiled coil</keyword>
<proteinExistence type="predicted"/>
<reference evidence="3" key="2">
    <citation type="submission" date="2022-01" db="EMBL/GenBank/DDBJ databases">
        <authorList>
            <person name="Yamashiro T."/>
            <person name="Shiraishi A."/>
            <person name="Satake H."/>
            <person name="Nakayama K."/>
        </authorList>
    </citation>
    <scope>NUCLEOTIDE SEQUENCE</scope>
</reference>
<evidence type="ECO:0000256" key="2">
    <source>
        <dbReference type="SAM" id="MobiDB-lite"/>
    </source>
</evidence>
<name>A0ABQ5CA90_9ASTR</name>
<feature type="compositionally biased region" description="Pro residues" evidence="2">
    <location>
        <begin position="230"/>
        <end position="250"/>
    </location>
</feature>